<sequence>MENRLISINNQLNFFNKAEKNLNEQLEFIRDSIYALKIEKKALENNVILGKTIVEYYVGSRKCSAVIASMDEHLKVRKFNVGNFFVIRKINKDSTLSGNTGYLLNNFKIVGNYEHGSKPVVFLDEFSKFEAEDKS</sequence>
<dbReference type="AlphaFoldDB" id="A0AAX3FN24"/>
<name>A0AAX3FN24_ACTEU</name>
<dbReference type="Proteomes" id="UP000268529">
    <property type="component" value="Chromosome"/>
</dbReference>
<organism evidence="1 2">
    <name type="scientific">Actinobacillus equuli</name>
    <dbReference type="NCBI Taxonomy" id="718"/>
    <lineage>
        <taxon>Bacteria</taxon>
        <taxon>Pseudomonadati</taxon>
        <taxon>Pseudomonadota</taxon>
        <taxon>Gammaproteobacteria</taxon>
        <taxon>Pasteurellales</taxon>
        <taxon>Pasteurellaceae</taxon>
        <taxon>Actinobacillus</taxon>
    </lineage>
</organism>
<proteinExistence type="predicted"/>
<reference evidence="1 2" key="1">
    <citation type="submission" date="2018-12" db="EMBL/GenBank/DDBJ databases">
        <authorList>
            <consortium name="Pathogen Informatics"/>
        </authorList>
    </citation>
    <scope>NUCLEOTIDE SEQUENCE [LARGE SCALE GENOMIC DNA]</scope>
    <source>
        <strain evidence="1 2">NCTC8529</strain>
    </source>
</reference>
<gene>
    <name evidence="1" type="ORF">NCTC8529_02097</name>
</gene>
<dbReference type="RefSeq" id="WP_039196564.1">
    <property type="nucleotide sequence ID" value="NZ_LR134310.1"/>
</dbReference>
<dbReference type="EMBL" id="LR134310">
    <property type="protein sequence ID" value="VEE92942.1"/>
    <property type="molecule type" value="Genomic_DNA"/>
</dbReference>
<dbReference type="GeneID" id="92744701"/>
<accession>A0AAX3FN24</accession>
<evidence type="ECO:0000313" key="1">
    <source>
        <dbReference type="EMBL" id="VEE92942.1"/>
    </source>
</evidence>
<evidence type="ECO:0000313" key="2">
    <source>
        <dbReference type="Proteomes" id="UP000268529"/>
    </source>
</evidence>
<protein>
    <submittedName>
        <fullName evidence="1">Uncharacterized protein</fullName>
    </submittedName>
</protein>